<evidence type="ECO:0000313" key="2">
    <source>
        <dbReference type="Proteomes" id="UP001057580"/>
    </source>
</evidence>
<dbReference type="GeneID" id="74943926"/>
<evidence type="ECO:0000313" key="1">
    <source>
        <dbReference type="EMBL" id="UWM53605.1"/>
    </source>
</evidence>
<dbReference type="Gene3D" id="3.30.1050.10">
    <property type="entry name" value="SCP2 sterol-binding domain"/>
    <property type="match status" value="1"/>
</dbReference>
<accession>A0A9E7R2U5</accession>
<dbReference type="SUPFAM" id="SSF55718">
    <property type="entry name" value="SCP-like"/>
    <property type="match status" value="1"/>
</dbReference>
<proteinExistence type="predicted"/>
<protein>
    <submittedName>
        <fullName evidence="1">Sterol carrier protein</fullName>
    </submittedName>
</protein>
<reference evidence="1" key="1">
    <citation type="submission" date="2022-09" db="EMBL/GenBank/DDBJ databases">
        <title>Diverse halophilic archaea isolated from saline environments.</title>
        <authorList>
            <person name="Cui H.-L."/>
        </authorList>
    </citation>
    <scope>NUCLEOTIDE SEQUENCE</scope>
    <source>
        <strain evidence="1">ZS-35-S2</strain>
    </source>
</reference>
<keyword evidence="2" id="KW-1185">Reference proteome</keyword>
<dbReference type="EMBL" id="CP104003">
    <property type="protein sequence ID" value="UWM53605.1"/>
    <property type="molecule type" value="Genomic_DNA"/>
</dbReference>
<sequence length="237" mass="25919">MSLYPTQEWLEEYGRRLDENAALDDVAAGWGVGFDGGILLVITDVPVEETTLGDLPPAALGDIPEDIRAGVANVTLAEAPTKFGERLRPSLPAVVQDLLYQVETYVDDGTVYAYVGLESGRCTGVELLESPDDRETGFAVRATCREWQRLVDGRPALSALLGGDLRIEGNPARIAQYATVFHLLADVAAEVETTHLFPRSPDPPAERLLDEALRGPIRVQQAMQRNAMRSARLFGFR</sequence>
<dbReference type="AlphaFoldDB" id="A0A9E7R2U5"/>
<name>A0A9E7R2U5_9EURY</name>
<dbReference type="KEGG" id="ssai:N0B31_15850"/>
<organism evidence="1 2">
    <name type="scientific">Salinirubellus salinus</name>
    <dbReference type="NCBI Taxonomy" id="1364945"/>
    <lineage>
        <taxon>Archaea</taxon>
        <taxon>Methanobacteriati</taxon>
        <taxon>Methanobacteriota</taxon>
        <taxon>Stenosarchaea group</taxon>
        <taxon>Halobacteria</taxon>
        <taxon>Halobacteriales</taxon>
        <taxon>Natronomonadaceae</taxon>
        <taxon>Salinirubellus</taxon>
    </lineage>
</organism>
<dbReference type="InterPro" id="IPR036527">
    <property type="entry name" value="SCP2_sterol-bd_dom_sf"/>
</dbReference>
<dbReference type="RefSeq" id="WP_260592599.1">
    <property type="nucleotide sequence ID" value="NZ_CP104003.1"/>
</dbReference>
<gene>
    <name evidence="1" type="ORF">N0B31_15850</name>
</gene>
<dbReference type="Proteomes" id="UP001057580">
    <property type="component" value="Chromosome"/>
</dbReference>